<name>A0ACC1K3H0_9FUNG</name>
<accession>A0ACC1K3H0</accession>
<dbReference type="EMBL" id="JANBUJ010000384">
    <property type="protein sequence ID" value="KAJ2772367.1"/>
    <property type="molecule type" value="Genomic_DNA"/>
</dbReference>
<sequence length="802" mass="83742">MASTPSRRSTRLAAARPQSADQPSSGQTASPPPACSSAQATDARALPVATTWSPTAAAAARAVIVGADEAGALSVVDAGAPTSERFGVVLALGEGEAVVFQGIVDVCVLEGAASAYEHTVVPGDPWARMYSPAAYPLITLRAGSGGSGARRSTQPRAAPASDIEQLRSLWAAQHPAIDGARPAAAVVALRAVHCGLDDIGRVAAPFRNLFALRPLMERIGSYMPKQYKRRRRVLARIESAEKAIRLESGAESSTGREDVSMASDDDGNASDDDDDSGRAVVEYAQHEMALAHHIGLSGFNPVGHLTPDLQLLQTPADWGEVLDQASSAAVQLGSDFEPIPPVYVVAGGQGLGKSTFARLLVNRLIGRFGRAFYMETDLGQPELAPPGVLSLTMLDGPLLGPPFTHTGQTAPYHAVYMGVTTPKNDPDRYADAVQRLAAAYRDHAAAARMAHEDAPVVPLVVNTQGWLKGLGLDLHYSLCEAVRPTNYIQVYDPAAAAGGSAAVPDEYDAQSWAAGNQRAPFIDFGSIAGCDPQLSWISAMGYERAMQATTARQPPPPSTEQAEQPAGEAPSRKGPRMTAHDTRMLAMLSQLYAAGGRVEPQAWNACLWRVADMEWSMHVPLASRPPLVVPWADLVVWLGEEDVPPSQVLRALNGSLVGVIGVAAAPGTDAHVWTQTGVRGLFADSGGISDPAAVELSAPGARALLHSAVGEHQTAHAAGFPPAARPPQIVYGHPSASATTFLAHALVRSVDPARGHLHLLLPPLVTAPAAGPSAGHASSLEQALLCPLTRIVGIVKGPGTGA</sequence>
<reference evidence="1" key="1">
    <citation type="submission" date="2022-07" db="EMBL/GenBank/DDBJ databases">
        <title>Phylogenomic reconstructions and comparative analyses of Kickxellomycotina fungi.</title>
        <authorList>
            <person name="Reynolds N.K."/>
            <person name="Stajich J.E."/>
            <person name="Barry K."/>
            <person name="Grigoriev I.V."/>
            <person name="Crous P."/>
            <person name="Smith M.E."/>
        </authorList>
    </citation>
    <scope>NUCLEOTIDE SEQUENCE</scope>
    <source>
        <strain evidence="1">CBS 109366</strain>
    </source>
</reference>
<protein>
    <submittedName>
        <fullName evidence="1">Polynucleotide 5'-hydroxyl-kinase grc3</fullName>
    </submittedName>
</protein>
<dbReference type="Proteomes" id="UP001140234">
    <property type="component" value="Unassembled WGS sequence"/>
</dbReference>
<comment type="caution">
    <text evidence="1">The sequence shown here is derived from an EMBL/GenBank/DDBJ whole genome shotgun (WGS) entry which is preliminary data.</text>
</comment>
<evidence type="ECO:0000313" key="1">
    <source>
        <dbReference type="EMBL" id="KAJ2772367.1"/>
    </source>
</evidence>
<evidence type="ECO:0000313" key="2">
    <source>
        <dbReference type="Proteomes" id="UP001140234"/>
    </source>
</evidence>
<keyword evidence="2" id="KW-1185">Reference proteome</keyword>
<gene>
    <name evidence="1" type="primary">GRC3</name>
    <name evidence="1" type="ORF">IWQ57_001799</name>
</gene>
<proteinExistence type="predicted"/>
<organism evidence="1 2">
    <name type="scientific">Coemansia nantahalensis</name>
    <dbReference type="NCBI Taxonomy" id="2789366"/>
    <lineage>
        <taxon>Eukaryota</taxon>
        <taxon>Fungi</taxon>
        <taxon>Fungi incertae sedis</taxon>
        <taxon>Zoopagomycota</taxon>
        <taxon>Kickxellomycotina</taxon>
        <taxon>Kickxellomycetes</taxon>
        <taxon>Kickxellales</taxon>
        <taxon>Kickxellaceae</taxon>
        <taxon>Coemansia</taxon>
    </lineage>
</organism>
<feature type="non-terminal residue" evidence="1">
    <location>
        <position position="802"/>
    </location>
</feature>